<accession>A0A1T5LSF5</accession>
<keyword evidence="1" id="KW-0812">Transmembrane</keyword>
<name>A0A1T5LSF5_9FIRM</name>
<evidence type="ECO:0000313" key="2">
    <source>
        <dbReference type="EMBL" id="SKC78903.1"/>
    </source>
</evidence>
<evidence type="ECO:0008006" key="4">
    <source>
        <dbReference type="Google" id="ProtNLM"/>
    </source>
</evidence>
<keyword evidence="1" id="KW-1133">Transmembrane helix</keyword>
<dbReference type="EMBL" id="FUZT01000008">
    <property type="protein sequence ID" value="SKC78903.1"/>
    <property type="molecule type" value="Genomic_DNA"/>
</dbReference>
<sequence length="390" mass="44792">MIPISNNIMILIKSILLGLLLIGFLIFKGNIERLIIVALILIIINIFKSAKFKANCILVVLSGIIIGYILGNFLLFYSILSSDNGYKYSRRDNIEEGKDNKLSKPAVIIFSNGEPYLYDSSIVLKNIYNGKSFIKKAKAPIEAFKYKMAYENMGSSKYSDLCNRIKDNLAIRLGVDYDLYSAYFNVYPFLYDEIVKLSKRYEKIILVPLILGESEEYQILKKQIEEDFININTDIRFSPFLWESKKLPKQILEKSIKAIGNDLREASGIILIISDRESIYDQTIFSNRLIAIMEQANFEKEKIICLKHNDDENLLLKSIHNLKTKGASNILIISISTLLENVKDQYNIGEWVKSAAKKEFIDIKYINGWGIGENLLNELEYKIRITNLKN</sequence>
<evidence type="ECO:0000313" key="3">
    <source>
        <dbReference type="Proteomes" id="UP000190285"/>
    </source>
</evidence>
<protein>
    <recommendedName>
        <fullName evidence="4">Ferrochelatase</fullName>
    </recommendedName>
</protein>
<dbReference type="AlphaFoldDB" id="A0A1T5LSF5"/>
<dbReference type="Proteomes" id="UP000190285">
    <property type="component" value="Unassembled WGS sequence"/>
</dbReference>
<dbReference type="SUPFAM" id="SSF53800">
    <property type="entry name" value="Chelatase"/>
    <property type="match status" value="1"/>
</dbReference>
<feature type="transmembrane region" description="Helical" evidence="1">
    <location>
        <begin position="33"/>
        <end position="50"/>
    </location>
</feature>
<keyword evidence="1" id="KW-0472">Membrane</keyword>
<keyword evidence="3" id="KW-1185">Reference proteome</keyword>
<gene>
    <name evidence="2" type="ORF">SAMN02194393_03232</name>
</gene>
<dbReference type="STRING" id="36842.SAMN02194393_03232"/>
<proteinExistence type="predicted"/>
<feature type="transmembrane region" description="Helical" evidence="1">
    <location>
        <begin position="57"/>
        <end position="80"/>
    </location>
</feature>
<organism evidence="2 3">
    <name type="scientific">Maledivibacter halophilus</name>
    <dbReference type="NCBI Taxonomy" id="36842"/>
    <lineage>
        <taxon>Bacteria</taxon>
        <taxon>Bacillati</taxon>
        <taxon>Bacillota</taxon>
        <taxon>Clostridia</taxon>
        <taxon>Peptostreptococcales</taxon>
        <taxon>Caminicellaceae</taxon>
        <taxon>Maledivibacter</taxon>
    </lineage>
</organism>
<evidence type="ECO:0000256" key="1">
    <source>
        <dbReference type="SAM" id="Phobius"/>
    </source>
</evidence>
<reference evidence="2 3" key="1">
    <citation type="submission" date="2017-02" db="EMBL/GenBank/DDBJ databases">
        <authorList>
            <person name="Peterson S.W."/>
        </authorList>
    </citation>
    <scope>NUCLEOTIDE SEQUENCE [LARGE SCALE GENOMIC DNA]</scope>
    <source>
        <strain evidence="2 3">M1</strain>
    </source>
</reference>
<feature type="transmembrane region" description="Helical" evidence="1">
    <location>
        <begin position="7"/>
        <end position="27"/>
    </location>
</feature>